<accession>A0A517ZI84</accession>
<evidence type="ECO:0000313" key="1">
    <source>
        <dbReference type="EMBL" id="QDU42190.1"/>
    </source>
</evidence>
<reference evidence="1 2" key="1">
    <citation type="submission" date="2019-02" db="EMBL/GenBank/DDBJ databases">
        <title>Deep-cultivation of Planctomycetes and their phenomic and genomic characterization uncovers novel biology.</title>
        <authorList>
            <person name="Wiegand S."/>
            <person name="Jogler M."/>
            <person name="Boedeker C."/>
            <person name="Pinto D."/>
            <person name="Vollmers J."/>
            <person name="Rivas-Marin E."/>
            <person name="Kohn T."/>
            <person name="Peeters S.H."/>
            <person name="Heuer A."/>
            <person name="Rast P."/>
            <person name="Oberbeckmann S."/>
            <person name="Bunk B."/>
            <person name="Jeske O."/>
            <person name="Meyerdierks A."/>
            <person name="Storesund J.E."/>
            <person name="Kallscheuer N."/>
            <person name="Luecker S."/>
            <person name="Lage O.M."/>
            <person name="Pohl T."/>
            <person name="Merkel B.J."/>
            <person name="Hornburger P."/>
            <person name="Mueller R.-W."/>
            <person name="Bruemmer F."/>
            <person name="Labrenz M."/>
            <person name="Spormann A.M."/>
            <person name="Op den Camp H."/>
            <person name="Overmann J."/>
            <person name="Amann R."/>
            <person name="Jetten M.S.M."/>
            <person name="Mascher T."/>
            <person name="Medema M.H."/>
            <person name="Devos D.P."/>
            <person name="Kaster A.-K."/>
            <person name="Ovreas L."/>
            <person name="Rohde M."/>
            <person name="Galperin M.Y."/>
            <person name="Jogler C."/>
        </authorList>
    </citation>
    <scope>NUCLEOTIDE SEQUENCE [LARGE SCALE GENOMIC DNA]</scope>
    <source>
        <strain evidence="1 2">Mal52</strain>
    </source>
</reference>
<dbReference type="Proteomes" id="UP000319383">
    <property type="component" value="Chromosome"/>
</dbReference>
<dbReference type="Pfam" id="PF14559">
    <property type="entry name" value="TPR_19"/>
    <property type="match status" value="1"/>
</dbReference>
<dbReference type="RefSeq" id="WP_145374269.1">
    <property type="nucleotide sequence ID" value="NZ_CP036276.1"/>
</dbReference>
<dbReference type="Gene3D" id="1.25.40.10">
    <property type="entry name" value="Tetratricopeptide repeat domain"/>
    <property type="match status" value="1"/>
</dbReference>
<sequence length="105" mass="11486">MATPDEMYDEATALKEAGDLEGAVAKLEEILKEDEGHLLAHSALAVHLQRLGRNDESIAHAVKVVELDPKDSFNYTQLSVIYQRCGKIQEAEDAMARAHQLQAGG</sequence>
<gene>
    <name evidence="1" type="ORF">Mal52_06450</name>
</gene>
<dbReference type="KEGG" id="sdyn:Mal52_06450"/>
<dbReference type="EMBL" id="CP036276">
    <property type="protein sequence ID" value="QDU42190.1"/>
    <property type="molecule type" value="Genomic_DNA"/>
</dbReference>
<dbReference type="SUPFAM" id="SSF48452">
    <property type="entry name" value="TPR-like"/>
    <property type="match status" value="1"/>
</dbReference>
<dbReference type="AlphaFoldDB" id="A0A517ZI84"/>
<organism evidence="1 2">
    <name type="scientific">Symmachiella dynata</name>
    <dbReference type="NCBI Taxonomy" id="2527995"/>
    <lineage>
        <taxon>Bacteria</taxon>
        <taxon>Pseudomonadati</taxon>
        <taxon>Planctomycetota</taxon>
        <taxon>Planctomycetia</taxon>
        <taxon>Planctomycetales</taxon>
        <taxon>Planctomycetaceae</taxon>
        <taxon>Symmachiella</taxon>
    </lineage>
</organism>
<name>A0A517ZI84_9PLAN</name>
<keyword evidence="2" id="KW-1185">Reference proteome</keyword>
<dbReference type="InterPro" id="IPR011990">
    <property type="entry name" value="TPR-like_helical_dom_sf"/>
</dbReference>
<protein>
    <submittedName>
        <fullName evidence="1">Tetratricopeptide repeat protein</fullName>
    </submittedName>
</protein>
<proteinExistence type="predicted"/>
<evidence type="ECO:0000313" key="2">
    <source>
        <dbReference type="Proteomes" id="UP000319383"/>
    </source>
</evidence>